<gene>
    <name evidence="2" type="ORF">VK70_17330</name>
</gene>
<name>A0A0F7FBK5_PAEDU</name>
<dbReference type="RefSeq" id="WP_046723580.1">
    <property type="nucleotide sequence ID" value="NZ_ASQQ01000601.1"/>
</dbReference>
<dbReference type="Proteomes" id="UP000034189">
    <property type="component" value="Chromosome"/>
</dbReference>
<feature type="domain" description="Thoeris anti-defense 2-like" evidence="1">
    <location>
        <begin position="94"/>
        <end position="172"/>
    </location>
</feature>
<dbReference type="EMBL" id="CP011114">
    <property type="protein sequence ID" value="AKG36102.1"/>
    <property type="molecule type" value="Genomic_DNA"/>
</dbReference>
<sequence>MSKWRKKSVVIEAFKWTGDQNQSEDPVWINEAYRRGDVRYDGVGTNDMEMFISTLEGVMTARPGDYIIQGIEGEIYPCKASIFEKTYESAGEIMSFGAAVEALKAGKRVARAGWNGRVMWLTLVPACRYNPSDVNSLGLEKLPWIGMKTADNKFVPWLASQTDVLAEDWQVIE</sequence>
<dbReference type="HOGENOM" id="CLU_1591663_0_0_9"/>
<protein>
    <recommendedName>
        <fullName evidence="1">Thoeris anti-defense 2-like domain-containing protein</fullName>
    </recommendedName>
</protein>
<dbReference type="AlphaFoldDB" id="A0A0F7FBK5"/>
<evidence type="ECO:0000313" key="3">
    <source>
        <dbReference type="Proteomes" id="UP000034189"/>
    </source>
</evidence>
<proteinExistence type="predicted"/>
<dbReference type="InterPro" id="IPR021361">
    <property type="entry name" value="Tad2-like_dom"/>
</dbReference>
<reference evidence="2 3" key="1">
    <citation type="submission" date="2015-03" db="EMBL/GenBank/DDBJ databases">
        <authorList>
            <person name="Abdul Halim M."/>
        </authorList>
    </citation>
    <scope>NUCLEOTIDE SEQUENCE [LARGE SCALE GENOMIC DNA]</scope>
    <source>
        <strain evidence="2 3">ATCC 35681</strain>
    </source>
</reference>
<accession>A0A0F7FBK5</accession>
<dbReference type="PATRIC" id="fig|1333534.5.peg.3819"/>
<evidence type="ECO:0000313" key="2">
    <source>
        <dbReference type="EMBL" id="AKG36102.1"/>
    </source>
</evidence>
<evidence type="ECO:0000259" key="1">
    <source>
        <dbReference type="Pfam" id="PF11195"/>
    </source>
</evidence>
<organism evidence="2 3">
    <name type="scientific">Paenibacillus durus ATCC 35681</name>
    <dbReference type="NCBI Taxonomy" id="1333534"/>
    <lineage>
        <taxon>Bacteria</taxon>
        <taxon>Bacillati</taxon>
        <taxon>Bacillota</taxon>
        <taxon>Bacilli</taxon>
        <taxon>Bacillales</taxon>
        <taxon>Paenibacillaceae</taxon>
        <taxon>Paenibacillus</taxon>
    </lineage>
</organism>
<dbReference type="Pfam" id="PF11195">
    <property type="entry name" value="Tad2-like"/>
    <property type="match status" value="1"/>
</dbReference>
<reference evidence="2 3" key="2">
    <citation type="journal article" date="2016" name="Genome Announc.">
        <title>Genome Sequence of a Gram-Positive Diazotroph, Paenibacillus durus Type Strain ATCC 35681.</title>
        <authorList>
            <person name="Halim M.A."/>
            <person name="Rahman A.Y."/>
            <person name="Sim K.S."/>
            <person name="Yam H.C."/>
            <person name="Rahim A.A."/>
            <person name="Ghazali A.H."/>
            <person name="Najimudin N."/>
        </authorList>
    </citation>
    <scope>NUCLEOTIDE SEQUENCE [LARGE SCALE GENOMIC DNA]</scope>
    <source>
        <strain evidence="2 3">ATCC 35681</strain>
    </source>
</reference>